<proteinExistence type="predicted"/>
<sequence length="105" mass="11817">MQPSDDSQKIHLEHLEGLNDDSIISYATMHFPLEEPTIEWTDESSADLCYSSAEVGKHALEAFTHDAKTLEDGDHLTAEIPDLRPRSGVQRHSVEEPTPRILIPR</sequence>
<dbReference type="GO" id="GO:0003729">
    <property type="term" value="F:mRNA binding"/>
    <property type="evidence" value="ECO:0007669"/>
    <property type="project" value="InterPro"/>
</dbReference>
<name>A0A0U5CAM5_ASPCI</name>
<keyword evidence="3" id="KW-1185">Reference proteome</keyword>
<gene>
    <name evidence="2" type="ORF">ASPCAL07404</name>
</gene>
<dbReference type="InterPro" id="IPR019416">
    <property type="entry name" value="NCBP3"/>
</dbReference>
<evidence type="ECO:0000256" key="1">
    <source>
        <dbReference type="SAM" id="MobiDB-lite"/>
    </source>
</evidence>
<dbReference type="GO" id="GO:0000340">
    <property type="term" value="F:RNA 7-methylguanosine cap binding"/>
    <property type="evidence" value="ECO:0007669"/>
    <property type="project" value="InterPro"/>
</dbReference>
<organism evidence="2 3">
    <name type="scientific">Aspergillus calidoustus</name>
    <dbReference type="NCBI Taxonomy" id="454130"/>
    <lineage>
        <taxon>Eukaryota</taxon>
        <taxon>Fungi</taxon>
        <taxon>Dikarya</taxon>
        <taxon>Ascomycota</taxon>
        <taxon>Pezizomycotina</taxon>
        <taxon>Eurotiomycetes</taxon>
        <taxon>Eurotiomycetidae</taxon>
        <taxon>Eurotiales</taxon>
        <taxon>Aspergillaceae</taxon>
        <taxon>Aspergillus</taxon>
        <taxon>Aspergillus subgen. Nidulantes</taxon>
    </lineage>
</organism>
<feature type="region of interest" description="Disordered" evidence="1">
    <location>
        <begin position="78"/>
        <end position="105"/>
    </location>
</feature>
<accession>A0A0U5CAM5</accession>
<dbReference type="OrthoDB" id="422106at2759"/>
<dbReference type="Pfam" id="PF10309">
    <property type="entry name" value="NCBP3"/>
    <property type="match status" value="1"/>
</dbReference>
<dbReference type="EMBL" id="CDMC01000005">
    <property type="protein sequence ID" value="CEL06298.1"/>
    <property type="molecule type" value="Genomic_DNA"/>
</dbReference>
<dbReference type="AlphaFoldDB" id="A0A0U5CAM5"/>
<protein>
    <submittedName>
        <fullName evidence="2">Uncharacterized protein</fullName>
    </submittedName>
</protein>
<evidence type="ECO:0000313" key="3">
    <source>
        <dbReference type="Proteomes" id="UP000054771"/>
    </source>
</evidence>
<evidence type="ECO:0000313" key="2">
    <source>
        <dbReference type="EMBL" id="CEL06298.1"/>
    </source>
</evidence>
<dbReference type="Proteomes" id="UP000054771">
    <property type="component" value="Unassembled WGS sequence"/>
</dbReference>
<reference evidence="3" key="1">
    <citation type="journal article" date="2016" name="Genome Announc.">
        <title>Draft genome sequences of fungus Aspergillus calidoustus.</title>
        <authorList>
            <person name="Horn F."/>
            <person name="Linde J."/>
            <person name="Mattern D.J."/>
            <person name="Walther G."/>
            <person name="Guthke R."/>
            <person name="Scherlach K."/>
            <person name="Martin K."/>
            <person name="Brakhage A.A."/>
            <person name="Petzke L."/>
            <person name="Valiante V."/>
        </authorList>
    </citation>
    <scope>NUCLEOTIDE SEQUENCE [LARGE SCALE GENOMIC DNA]</scope>
    <source>
        <strain evidence="3">SF006504</strain>
    </source>
</reference>